<evidence type="ECO:0000256" key="7">
    <source>
        <dbReference type="ARBA" id="ARBA00023223"/>
    </source>
</evidence>
<dbReference type="InterPro" id="IPR016162">
    <property type="entry name" value="Ald_DH_N"/>
</dbReference>
<dbReference type="Gene3D" id="3.40.605.10">
    <property type="entry name" value="Aldehyde Dehydrogenase, Chain A, domain 1"/>
    <property type="match status" value="1"/>
</dbReference>
<keyword evidence="5" id="KW-0521">NADP</keyword>
<dbReference type="EMBL" id="JAPFQP010000002">
    <property type="protein sequence ID" value="MCX2719503.1"/>
    <property type="molecule type" value="Genomic_DNA"/>
</dbReference>
<dbReference type="GO" id="GO:0003995">
    <property type="term" value="F:acyl-CoA dehydrogenase activity"/>
    <property type="evidence" value="ECO:0007669"/>
    <property type="project" value="InterPro"/>
</dbReference>
<evidence type="ECO:0000256" key="1">
    <source>
        <dbReference type="ARBA" id="ARBA00003277"/>
    </source>
</evidence>
<gene>
    <name evidence="9" type="ORF">OO016_07815</name>
</gene>
<keyword evidence="6" id="KW-0560">Oxidoreductase</keyword>
<comment type="catalytic activity">
    <reaction evidence="8">
        <text>a long-chain fatty aldehyde + NADP(+) + CoA = a long-chain fatty acyl-CoA + NADPH + H(+)</text>
        <dbReference type="Rhea" id="RHEA:15437"/>
        <dbReference type="ChEBI" id="CHEBI:15378"/>
        <dbReference type="ChEBI" id="CHEBI:17176"/>
        <dbReference type="ChEBI" id="CHEBI:57287"/>
        <dbReference type="ChEBI" id="CHEBI:57783"/>
        <dbReference type="ChEBI" id="CHEBI:58349"/>
        <dbReference type="ChEBI" id="CHEBI:83139"/>
        <dbReference type="EC" id="1.2.1.50"/>
    </reaction>
</comment>
<reference evidence="9" key="1">
    <citation type="submission" date="2022-11" db="EMBL/GenBank/DDBJ databases">
        <title>The characterization of three novel Bacteroidetes species and genomic analysis of their roles in tidal elemental geochemical cycles.</title>
        <authorList>
            <person name="Ma K.-J."/>
        </authorList>
    </citation>
    <scope>NUCLEOTIDE SEQUENCE</scope>
    <source>
        <strain evidence="9">M415</strain>
    </source>
</reference>
<dbReference type="InterPro" id="IPR008670">
    <property type="entry name" value="CoA_reduct_LuxC"/>
</dbReference>
<evidence type="ECO:0000256" key="8">
    <source>
        <dbReference type="ARBA" id="ARBA00049412"/>
    </source>
</evidence>
<evidence type="ECO:0000256" key="3">
    <source>
        <dbReference type="ARBA" id="ARBA00010915"/>
    </source>
</evidence>
<dbReference type="GO" id="GO:0008218">
    <property type="term" value="P:bioluminescence"/>
    <property type="evidence" value="ECO:0007669"/>
    <property type="project" value="UniProtKB-KW"/>
</dbReference>
<dbReference type="GO" id="GO:0050062">
    <property type="term" value="F:long-chain-fatty-acyl-CoA reductase activity"/>
    <property type="evidence" value="ECO:0007669"/>
    <property type="project" value="UniProtKB-EC"/>
</dbReference>
<evidence type="ECO:0000256" key="2">
    <source>
        <dbReference type="ARBA" id="ARBA00004908"/>
    </source>
</evidence>
<comment type="similarity">
    <text evidence="3">Belongs to the LuxC family.</text>
</comment>
<dbReference type="InterPro" id="IPR016163">
    <property type="entry name" value="Ald_DH_C"/>
</dbReference>
<evidence type="ECO:0000313" key="9">
    <source>
        <dbReference type="EMBL" id="MCX2719503.1"/>
    </source>
</evidence>
<organism evidence="9 10">
    <name type="scientific">Lentiprolixibacter aurantiacus</name>
    <dbReference type="NCBI Taxonomy" id="2993939"/>
    <lineage>
        <taxon>Bacteria</taxon>
        <taxon>Pseudomonadati</taxon>
        <taxon>Bacteroidota</taxon>
        <taxon>Flavobacteriia</taxon>
        <taxon>Flavobacteriales</taxon>
        <taxon>Flavobacteriaceae</taxon>
        <taxon>Lentiprolixibacter</taxon>
    </lineage>
</organism>
<comment type="pathway">
    <text evidence="2">Lipid metabolism; fatty acid reduction for biolumincescence.</text>
</comment>
<proteinExistence type="inferred from homology"/>
<sequence length="353" mass="40797">MLEPQQRLEAFVKLGALFRDYIQFKSRAAEEDREENHLFVQLDRSVDLAGQKNGWFTEDQVQFALEVWGNCLAEERLSAWLEPYEITVNQNKLVALILAGNIPLVGFHDLLAVLLSGNNALVKLSSNDNVLLPALLNILEELAPGMKNHVRFEDEMLKDFDSVIATGSNNTARYFEYYFGKKPNIIRRNRNSAAVLKGTETKEELKALGRDVFQYYGLGCRSVSKLFIPQDFNFDLLFEAFESYRYLLEERKYQNNYDYNKAIYLMSKFPFLDNGFVMLKEDTSYASPIGTLFYERYEDLKQLKSQLQKDQEHIQCLVAKGFMENEVPFGRTQYPSLSDYADGVDTVEFLLKT</sequence>
<keyword evidence="10" id="KW-1185">Reference proteome</keyword>
<dbReference type="InterPro" id="IPR016161">
    <property type="entry name" value="Ald_DH/histidinol_DH"/>
</dbReference>
<dbReference type="SUPFAM" id="SSF53720">
    <property type="entry name" value="ALDH-like"/>
    <property type="match status" value="1"/>
</dbReference>
<comment type="caution">
    <text evidence="9">The sequence shown here is derived from an EMBL/GenBank/DDBJ whole genome shotgun (WGS) entry which is preliminary data.</text>
</comment>
<keyword evidence="7" id="KW-0455">Luminescence</keyword>
<comment type="function">
    <text evidence="1">LuxC is the fatty acid reductase enzyme responsible for synthesis of the aldehyde substrate for the luminescent reaction catalyzed by luciferase.</text>
</comment>
<dbReference type="AlphaFoldDB" id="A0AAE3MLB5"/>
<accession>A0AAE3MLB5</accession>
<evidence type="ECO:0000256" key="5">
    <source>
        <dbReference type="ARBA" id="ARBA00022857"/>
    </source>
</evidence>
<dbReference type="EC" id="1.2.1.50" evidence="4"/>
<dbReference type="Gene3D" id="3.40.309.10">
    <property type="entry name" value="Aldehyde Dehydrogenase, Chain A, domain 2"/>
    <property type="match status" value="1"/>
</dbReference>
<dbReference type="RefSeq" id="WP_266012185.1">
    <property type="nucleotide sequence ID" value="NZ_JAPFQP010000002.1"/>
</dbReference>
<evidence type="ECO:0000313" key="10">
    <source>
        <dbReference type="Proteomes" id="UP001207116"/>
    </source>
</evidence>
<dbReference type="Pfam" id="PF05893">
    <property type="entry name" value="LuxC"/>
    <property type="match status" value="1"/>
</dbReference>
<name>A0AAE3MLB5_9FLAO</name>
<evidence type="ECO:0000256" key="6">
    <source>
        <dbReference type="ARBA" id="ARBA00023002"/>
    </source>
</evidence>
<dbReference type="Proteomes" id="UP001207116">
    <property type="component" value="Unassembled WGS sequence"/>
</dbReference>
<protein>
    <recommendedName>
        <fullName evidence="4">long-chain-fatty-acyl-CoA reductase</fullName>
        <ecNumber evidence="4">1.2.1.50</ecNumber>
    </recommendedName>
</protein>
<evidence type="ECO:0000256" key="4">
    <source>
        <dbReference type="ARBA" id="ARBA00013020"/>
    </source>
</evidence>